<dbReference type="GO" id="GO:0009570">
    <property type="term" value="C:chloroplast stroma"/>
    <property type="evidence" value="ECO:0007669"/>
    <property type="project" value="UniProtKB-SubCell"/>
</dbReference>
<evidence type="ECO:0000256" key="8">
    <source>
        <dbReference type="ARBA" id="ARBA00022840"/>
    </source>
</evidence>
<dbReference type="RefSeq" id="YP_009757582.1">
    <property type="nucleotide sequence ID" value="NC_047200.1"/>
</dbReference>
<comment type="function">
    <text evidence="1 9">Probable ATPase of unknown function. Its presence in a non-photosynthetic plant (Epifagus virginiana) and experiments in tobacco indicate that it has an essential function which is probably not related to photosynthesis.</text>
</comment>
<dbReference type="GO" id="GO:0005524">
    <property type="term" value="F:ATP binding"/>
    <property type="evidence" value="ECO:0007669"/>
    <property type="project" value="UniProtKB-KW"/>
</dbReference>
<feature type="domain" description="AAA+ ATPase" evidence="11">
    <location>
        <begin position="1632"/>
        <end position="1805"/>
    </location>
</feature>
<accession>A0A6G8J0J9</accession>
<dbReference type="EMBL" id="MN911165">
    <property type="protein sequence ID" value="QIM59533.1"/>
    <property type="molecule type" value="Genomic_DNA"/>
</dbReference>
<evidence type="ECO:0000313" key="12">
    <source>
        <dbReference type="EMBL" id="QIM59533.1"/>
    </source>
</evidence>
<keyword evidence="7 9" id="KW-0547">Nucleotide-binding</keyword>
<protein>
    <recommendedName>
        <fullName evidence="4 9">Protein Ycf2</fullName>
    </recommendedName>
</protein>
<evidence type="ECO:0000256" key="7">
    <source>
        <dbReference type="ARBA" id="ARBA00022741"/>
    </source>
</evidence>
<evidence type="ECO:0000256" key="1">
    <source>
        <dbReference type="ARBA" id="ARBA00002329"/>
    </source>
</evidence>
<dbReference type="InterPro" id="IPR003593">
    <property type="entry name" value="AAA+_ATPase"/>
</dbReference>
<evidence type="ECO:0000256" key="6">
    <source>
        <dbReference type="ARBA" id="ARBA00022640"/>
    </source>
</evidence>
<dbReference type="InterPro" id="IPR056777">
    <property type="entry name" value="Ycf2_N"/>
</dbReference>
<evidence type="ECO:0000256" key="2">
    <source>
        <dbReference type="ARBA" id="ARBA00004470"/>
    </source>
</evidence>
<evidence type="ECO:0000256" key="9">
    <source>
        <dbReference type="HAMAP-Rule" id="MF_01330"/>
    </source>
</evidence>
<dbReference type="PANTHER" id="PTHR33078">
    <property type="entry name" value="PROTEIN YCF2-RELATED"/>
    <property type="match status" value="1"/>
</dbReference>
<dbReference type="Pfam" id="PF05695">
    <property type="entry name" value="Ycf2"/>
    <property type="match status" value="1"/>
</dbReference>
<keyword evidence="10" id="KW-0812">Transmembrane</keyword>
<evidence type="ECO:0000256" key="3">
    <source>
        <dbReference type="ARBA" id="ARBA00009361"/>
    </source>
</evidence>
<gene>
    <name evidence="9 12" type="primary">ycf2</name>
</gene>
<dbReference type="RefSeq" id="YP_009757563.1">
    <property type="nucleotide sequence ID" value="NC_047200.1"/>
</dbReference>
<keyword evidence="6 12" id="KW-0934">Plastid</keyword>
<dbReference type="GO" id="GO:0016887">
    <property type="term" value="F:ATP hydrolysis activity"/>
    <property type="evidence" value="ECO:0007669"/>
    <property type="project" value="InterPro"/>
</dbReference>
<feature type="transmembrane region" description="Helical" evidence="10">
    <location>
        <begin position="74"/>
        <end position="92"/>
    </location>
</feature>
<organism evidence="12">
    <name type="scientific">Carya sinensis</name>
    <dbReference type="NCBI Taxonomy" id="139926"/>
    <lineage>
        <taxon>Eukaryota</taxon>
        <taxon>Viridiplantae</taxon>
        <taxon>Streptophyta</taxon>
        <taxon>Embryophyta</taxon>
        <taxon>Tracheophyta</taxon>
        <taxon>Spermatophyta</taxon>
        <taxon>Magnoliopsida</taxon>
        <taxon>eudicotyledons</taxon>
        <taxon>Gunneridae</taxon>
        <taxon>Pentapetalae</taxon>
        <taxon>rosids</taxon>
        <taxon>fabids</taxon>
        <taxon>Fagales</taxon>
        <taxon>Juglandaceae</taxon>
        <taxon>Carya</taxon>
    </lineage>
</organism>
<feature type="binding site" evidence="9">
    <location>
        <begin position="1640"/>
        <end position="1647"/>
    </location>
    <ligand>
        <name>ATP</name>
        <dbReference type="ChEBI" id="CHEBI:30616"/>
    </ligand>
</feature>
<evidence type="ECO:0000256" key="5">
    <source>
        <dbReference type="ARBA" id="ARBA00022528"/>
    </source>
</evidence>
<keyword evidence="8 9" id="KW-0067">ATP-binding</keyword>
<reference evidence="12" key="1">
    <citation type="submission" date="2020-01" db="EMBL/GenBank/DDBJ databases">
        <title>The complete chloroplast genome sequence of Annamocarya sinensis (Juglandaceae),an endangered species endemic to Yunnan Province, China.</title>
        <authorList>
            <person name="Ji Y."/>
            <person name="Zhang W."/>
            <person name="Li D."/>
            <person name="Shen L."/>
        </authorList>
    </citation>
    <scope>NUCLEOTIDE SEQUENCE</scope>
</reference>
<sequence length="2281" mass="268683">MKGHQFKSWIFEFREILREINNSHYFLDSWTQFNSVGSFIPIFFHQERFIKLLGSQIWSILLSRNSQGSTSNRYFTIKGVVLFVVAVLIYRINNRKMVERKNLYLTGLLPIPMNFIGPRNDTLEESFGSSNINRLIVSLLYLPKGKKISESRFLDPKESTWALPITKKCIMPESNWGSRWWRNWIGKKRDSSCKISNETVAGIEISFQEKDIKYLEFLFVYYIDDPIRKDHDWELFDRLSPRKRRNIINLNSGQLFEILVKDWICYLMFAFREKIPIEVEGFFKQQVAGSTIQSNDIEHVSHLCSKNKWAISLQNCAQFHMWQFRQDLFFSWGKNPHESDFLRNISRENWIWVDNVWLVNKDRFFSKVRNVSSNIQYDSTRSSFVQVTDSSQLKGSSDQSRDHFDSISNEDSEYHTLINQREIQQLKERSILWDPSFLQTERTEIESDRFPKCLSGYSSMSRLFTEREKQMNNHLLPEEIEESLGNPTRSIRSFFSDRWSELHLGSNPTERSIRDQKLLKKEQDVSFVPSRRSEKKEIVNIFKIITYLQNTVSIHPISSDPGCDMVPKDELDMDSSNKISFLNKNPFFDLFHLVRDRNRGGYTLHHDFESEERFQEMADIFTLSITEPDLAYHKGFTLSIDSCRLDQKQFLNEVFNSRDESKKKYLLVLPPIFYEENESFYRRIRKKWVRTSCGNDLEDPKPKIVVFASNNIMEAVNQYRLIRNLIQIQYNTCGYIINVLNRFFLMNRSDRNFEYGIQRDQIGNDTLNHRTIMKYTINQHLSNLKKSQKKWFYPRIFISRTERSMNRDPNAYRYKWSNGSKNFQEHLEHFISEQKSRFHFQVVFDRLRINQYSIDWSEVIDKKDLSKSLPFFLSKLLLFLSKFLLFLSNSLPFFFVSFGNIPIHRSEIHIYELKGPNDQLCNQLLESIGLQIVHLKKWKPFLLDDHDTSQKSKFLINGGTISPFLFNKIPKWWMIDSFHTRNNRRKSFDNTDSYFSMISHDQDNWPNPAKPFHRSSLISSFYKANRLRFLNNPHHFCFDCNKRFPFYVEKARVNNYDFTYGQFLNILFIRNKIFSLCGGKKKHAFLERDTISPIESQVSNIFIPNDFPQSGDERYNLYKSLHFPIRSDPFVRRAIYSIADIFGTPLTEGQIVNFERTYCKPLSDMNLSDSEGKNLQQYLNFNSNMGLIHTPCSEKYLPSEKRKKRSLCLKKCLEKGQMYRTFQRDSAFSTLSKWNLFQTYMPWFLTSTGYKYLNWIFLDTFSDLLPILSSSQKFVSIFHDIMHGSDISWRILQKKLWKTQWNQISEISSKCLHNLLLSAEMIHRNNESPLISTHLRSPNVREFLYSILFLLLVAGYLVRTHLLFVSRAYSELQTEFEKVKSLMIPSYMIELRKLLDRYPTSELNSLWLKNLFLVALEQLGDSIEEIRGYASGGNMLWGGSPAYGVKSIRSKKKYLNINLIDLISIIPNPINRIAFSRNTRHLSHTSKEIYSLIRKRKNVNGDWIDDKIESWVSNSDSIDDKEREFLVQFSTLTTEKRIDQILWSLTHSDHLSKNDSGYQMIEQPGAIYLRYLVDIHKKYLMNYEFNTSCLAERRIFLAHYQTITYSQTSCGANRFHFPSHGKPFSLRLALSPSRGILVIGSIGIGRSYLVKYLAENSYVPFITVFLNKFLDNKPKGFLIDDSDDIGDSDDIDRDLDTELELLTMTNALTMDMMPEIDRFYITLQFELAKAMSPCIIWIPNIHDLDVNESNYLSLGLLVNYLSRDCERRSTRNILVIASTHIPQKVDPALIAPNKLNTCIKIRRLLIPQQRKHFFTLSYTRGFHLEKKMFHTNGFGSITMGSNVRDLVALTNEALSISITQKKFIIDTNIIRSALHRQTWDLRSQVRSVHDHGILFYQIGRAVAQNVLLSNCSIDPISLYMKKKSCNEGDSYLYKWYFELGTSMKKLTILLYLLSCSAGSVAQDLWSLPGPDEKNGITSYGLVENDSDLVHGLLEVEGTLVGSSRTEKDCSQFDNDRVTLLLRPEPRNPLDMMQNGSCSIVDQRFLYEQYESEFEEGEREGVLERQQIEEDLFNHIVWAPRIWRPWAFRYNQIERPNELGFPYWARSFRGKRIIYDEEDELQENDSEFLQSRTVQYQTRDRSSKEQGFFLISQFIWDPADPLFFLFKNQPFVSVFSHREFFADEEMPKGLLTSQTDLPTSIYKRWFSKNTQEKHFELLIYRQRWLRTNSSLSNGFFRSNTPSESYQYLSNLFLSNGTLLDQMTKTLLKKRWLFPDETKIGFM</sequence>
<evidence type="ECO:0000256" key="10">
    <source>
        <dbReference type="SAM" id="Phobius"/>
    </source>
</evidence>
<dbReference type="InterPro" id="IPR008543">
    <property type="entry name" value="Uncharacterised_Ycf2"/>
</dbReference>
<keyword evidence="10" id="KW-0472">Membrane</keyword>
<comment type="subcellular location">
    <subcellularLocation>
        <location evidence="2 9">Plastid</location>
        <location evidence="2 9">Chloroplast stroma</location>
    </subcellularLocation>
</comment>
<dbReference type="Pfam" id="PF00004">
    <property type="entry name" value="AAA"/>
    <property type="match status" value="1"/>
</dbReference>
<keyword evidence="10" id="KW-1133">Transmembrane helix</keyword>
<proteinExistence type="inferred from homology"/>
<geneLocation type="chloroplast" evidence="12"/>
<dbReference type="HAMAP" id="MF_01330">
    <property type="entry name" value="Ycf2"/>
    <property type="match status" value="1"/>
</dbReference>
<dbReference type="Gene3D" id="3.40.50.300">
    <property type="entry name" value="P-loop containing nucleotide triphosphate hydrolases"/>
    <property type="match status" value="1"/>
</dbReference>
<dbReference type="CDD" id="cd19505">
    <property type="entry name" value="RecA-like_Ycf2"/>
    <property type="match status" value="1"/>
</dbReference>
<dbReference type="InterPro" id="IPR003959">
    <property type="entry name" value="ATPase_AAA_core"/>
</dbReference>
<dbReference type="GeneID" id="54598360"/>
<keyword evidence="5 12" id="KW-0150">Chloroplast</keyword>
<name>A0A6G8J0J9_9ROSI</name>
<dbReference type="SMART" id="SM00382">
    <property type="entry name" value="AAA"/>
    <property type="match status" value="1"/>
</dbReference>
<dbReference type="GeneID" id="54598302"/>
<dbReference type="EMBL" id="MN911165">
    <property type="protein sequence ID" value="QIM59534.1"/>
    <property type="molecule type" value="Genomic_DNA"/>
</dbReference>
<evidence type="ECO:0000256" key="4">
    <source>
        <dbReference type="ARBA" id="ARBA00018950"/>
    </source>
</evidence>
<dbReference type="SUPFAM" id="SSF52540">
    <property type="entry name" value="P-loop containing nucleoside triphosphate hydrolases"/>
    <property type="match status" value="1"/>
</dbReference>
<evidence type="ECO:0000259" key="11">
    <source>
        <dbReference type="SMART" id="SM00382"/>
    </source>
</evidence>
<dbReference type="InterPro" id="IPR027417">
    <property type="entry name" value="P-loop_NTPase"/>
</dbReference>
<comment type="similarity">
    <text evidence="3 9">Belongs to the Ycf2 family.</text>
</comment>
<dbReference type="PANTHER" id="PTHR33078:SF92">
    <property type="entry name" value="PROTEIN YCF2"/>
    <property type="match status" value="1"/>
</dbReference>